<keyword evidence="4" id="KW-1185">Reference proteome</keyword>
<dbReference type="GO" id="GO:0016791">
    <property type="term" value="F:phosphatase activity"/>
    <property type="evidence" value="ECO:0007669"/>
    <property type="project" value="UniProtKB-ARBA"/>
</dbReference>
<name>A0AAD4QUU2_9BILA</name>
<keyword evidence="2" id="KW-0004">4Fe-4S</keyword>
<dbReference type="PANTHER" id="PTHR43076:SF7">
    <property type="entry name" value="AMINODEOXYFUTALOSINE SYNTHASE"/>
    <property type="match status" value="1"/>
</dbReference>
<evidence type="ECO:0000256" key="2">
    <source>
        <dbReference type="ARBA" id="ARBA00022485"/>
    </source>
</evidence>
<dbReference type="GO" id="GO:0051539">
    <property type="term" value="F:4 iron, 4 sulfur cluster binding"/>
    <property type="evidence" value="ECO:0007669"/>
    <property type="project" value="UniProtKB-KW"/>
</dbReference>
<comment type="cofactor">
    <cofactor evidence="1">
        <name>[4Fe-4S] cluster</name>
        <dbReference type="ChEBI" id="CHEBI:49883"/>
    </cofactor>
</comment>
<dbReference type="SUPFAM" id="SSF53254">
    <property type="entry name" value="Phosphoglycerate mutase-like"/>
    <property type="match status" value="1"/>
</dbReference>
<keyword evidence="2" id="KW-0408">Iron</keyword>
<accession>A0AAD4QUU2</accession>
<sequence length="207" mass="23977">MLYGHIEQFWHRVDHMERLRQLQDKTGGFQTFIPLKFRNKENQMSHILSVLGHDFERHCTIIVGFRVDDIDGTLDDTTKIYSMAGAEEQKPGEGVNSPLNETGMAQAQAFFERYNTVPFDKIYTSTLLRTHQTVKGFIDQNLPWEQLVGLDEISWGKLRRKGADSRVIVGVFNNWLLHGATENWMSVFKMESLPRINGKASRLHWII</sequence>
<dbReference type="Proteomes" id="UP001201812">
    <property type="component" value="Unassembled WGS sequence"/>
</dbReference>
<dbReference type="PANTHER" id="PTHR43076">
    <property type="entry name" value="FO SYNTHASE (COFH)"/>
    <property type="match status" value="1"/>
</dbReference>
<dbReference type="InterPro" id="IPR013078">
    <property type="entry name" value="His_Pase_superF_clade-1"/>
</dbReference>
<keyword evidence="2" id="KW-0411">Iron-sulfur</keyword>
<dbReference type="EMBL" id="JAKKPZ010001126">
    <property type="protein sequence ID" value="KAI1690620.1"/>
    <property type="molecule type" value="Genomic_DNA"/>
</dbReference>
<evidence type="ECO:0000313" key="3">
    <source>
        <dbReference type="EMBL" id="KAI1690620.1"/>
    </source>
</evidence>
<keyword evidence="2" id="KW-0479">Metal-binding</keyword>
<dbReference type="CDD" id="cd07067">
    <property type="entry name" value="HP_PGM_like"/>
    <property type="match status" value="1"/>
</dbReference>
<dbReference type="AlphaFoldDB" id="A0AAD4QUU2"/>
<dbReference type="InterPro" id="IPR029033">
    <property type="entry name" value="His_PPase_superfam"/>
</dbReference>
<proteinExistence type="predicted"/>
<evidence type="ECO:0000256" key="1">
    <source>
        <dbReference type="ARBA" id="ARBA00001966"/>
    </source>
</evidence>
<dbReference type="InterPro" id="IPR034405">
    <property type="entry name" value="F420"/>
</dbReference>
<comment type="caution">
    <text evidence="3">The sequence shown here is derived from an EMBL/GenBank/DDBJ whole genome shotgun (WGS) entry which is preliminary data.</text>
</comment>
<evidence type="ECO:0000313" key="4">
    <source>
        <dbReference type="Proteomes" id="UP001201812"/>
    </source>
</evidence>
<organism evidence="3 4">
    <name type="scientific">Ditylenchus destructor</name>
    <dbReference type="NCBI Taxonomy" id="166010"/>
    <lineage>
        <taxon>Eukaryota</taxon>
        <taxon>Metazoa</taxon>
        <taxon>Ecdysozoa</taxon>
        <taxon>Nematoda</taxon>
        <taxon>Chromadorea</taxon>
        <taxon>Rhabditida</taxon>
        <taxon>Tylenchina</taxon>
        <taxon>Tylenchomorpha</taxon>
        <taxon>Sphaerularioidea</taxon>
        <taxon>Anguinidae</taxon>
        <taxon>Anguininae</taxon>
        <taxon>Ditylenchus</taxon>
    </lineage>
</organism>
<protein>
    <submittedName>
        <fullName evidence="3">Histidine phosphatase superfamily (Branch 1) domain-containing protein</fullName>
    </submittedName>
</protein>
<dbReference type="GO" id="GO:0044689">
    <property type="term" value="F:7,8-didemethyl-8-hydroxy-5-deazariboflavin synthase activity"/>
    <property type="evidence" value="ECO:0007669"/>
    <property type="project" value="TreeGrafter"/>
</dbReference>
<gene>
    <name evidence="3" type="ORF">DdX_22391</name>
</gene>
<dbReference type="Pfam" id="PF00300">
    <property type="entry name" value="His_Phos_1"/>
    <property type="match status" value="1"/>
</dbReference>
<reference evidence="3" key="1">
    <citation type="submission" date="2022-01" db="EMBL/GenBank/DDBJ databases">
        <title>Genome Sequence Resource for Two Populations of Ditylenchus destructor, the Migratory Endoparasitic Phytonematode.</title>
        <authorList>
            <person name="Zhang H."/>
            <person name="Lin R."/>
            <person name="Xie B."/>
        </authorList>
    </citation>
    <scope>NUCLEOTIDE SEQUENCE</scope>
    <source>
        <strain evidence="3">BazhouSP</strain>
    </source>
</reference>
<dbReference type="Gene3D" id="3.40.50.1240">
    <property type="entry name" value="Phosphoglycerate mutase-like"/>
    <property type="match status" value="1"/>
</dbReference>